<dbReference type="EMBL" id="JFBX01000882">
    <property type="protein sequence ID" value="KXH26027.1"/>
    <property type="molecule type" value="Genomic_DNA"/>
</dbReference>
<comment type="caution">
    <text evidence="2">The sequence shown here is derived from an EMBL/GenBank/DDBJ whole genome shotgun (WGS) entry which is preliminary data.</text>
</comment>
<dbReference type="AlphaFoldDB" id="A0A135RRG7"/>
<protein>
    <submittedName>
        <fullName evidence="2">Uncharacterized protein</fullName>
    </submittedName>
</protein>
<accession>A0A135RRG7</accession>
<reference evidence="2 3" key="1">
    <citation type="submission" date="2014-02" db="EMBL/GenBank/DDBJ databases">
        <title>The genome sequence of Colletotrichum simmondsii CBS122122.</title>
        <authorList>
            <person name="Baroncelli R."/>
            <person name="Thon M.R."/>
        </authorList>
    </citation>
    <scope>NUCLEOTIDE SEQUENCE [LARGE SCALE GENOMIC DNA]</scope>
    <source>
        <strain evidence="2 3">CBS122122</strain>
    </source>
</reference>
<proteinExistence type="predicted"/>
<name>A0A135RRG7_9PEZI</name>
<evidence type="ECO:0000256" key="1">
    <source>
        <dbReference type="SAM" id="MobiDB-lite"/>
    </source>
</evidence>
<gene>
    <name evidence="2" type="ORF">CSIM01_12981</name>
</gene>
<dbReference type="Proteomes" id="UP000070328">
    <property type="component" value="Unassembled WGS sequence"/>
</dbReference>
<evidence type="ECO:0000313" key="3">
    <source>
        <dbReference type="Proteomes" id="UP000070328"/>
    </source>
</evidence>
<feature type="compositionally biased region" description="Basic and acidic residues" evidence="1">
    <location>
        <begin position="48"/>
        <end position="61"/>
    </location>
</feature>
<evidence type="ECO:0000313" key="2">
    <source>
        <dbReference type="EMBL" id="KXH26027.1"/>
    </source>
</evidence>
<keyword evidence="3" id="KW-1185">Reference proteome</keyword>
<sequence>MDMIEEVKSILGGKLPWGILQQAPFMRRTDSIKYESQNAISAFRCLDGRDESSSSDDEGKNKAPAKGNTSSTDGNNGKTDVKVPTSHHKFIHSKYLVTEET</sequence>
<feature type="region of interest" description="Disordered" evidence="1">
    <location>
        <begin position="48"/>
        <end position="86"/>
    </location>
</feature>
<organism evidence="2 3">
    <name type="scientific">Colletotrichum simmondsii</name>
    <dbReference type="NCBI Taxonomy" id="703756"/>
    <lineage>
        <taxon>Eukaryota</taxon>
        <taxon>Fungi</taxon>
        <taxon>Dikarya</taxon>
        <taxon>Ascomycota</taxon>
        <taxon>Pezizomycotina</taxon>
        <taxon>Sordariomycetes</taxon>
        <taxon>Hypocreomycetidae</taxon>
        <taxon>Glomerellales</taxon>
        <taxon>Glomerellaceae</taxon>
        <taxon>Colletotrichum</taxon>
        <taxon>Colletotrichum acutatum species complex</taxon>
    </lineage>
</organism>
<feature type="compositionally biased region" description="Polar residues" evidence="1">
    <location>
        <begin position="67"/>
        <end position="78"/>
    </location>
</feature>